<dbReference type="VEuPathDB" id="FungiDB:LCOR_04797.1"/>
<dbReference type="Proteomes" id="UP000027586">
    <property type="component" value="Unassembled WGS sequence"/>
</dbReference>
<dbReference type="AlphaFoldDB" id="A0A068RTU2"/>
<comment type="caution">
    <text evidence="1">The sequence shown here is derived from an EMBL/GenBank/DDBJ whole genome shotgun (WGS) entry which is preliminary data.</text>
</comment>
<name>A0A068RTU2_9FUNG</name>
<dbReference type="EMBL" id="CBTN010000017">
    <property type="protein sequence ID" value="CDH53449.1"/>
    <property type="molecule type" value="Genomic_DNA"/>
</dbReference>
<proteinExistence type="predicted"/>
<gene>
    <name evidence="1" type="ORF">LCOR_04797.1</name>
</gene>
<sequence length="94" mass="10548">MKNVLPYTIHKRSTRRLEMGIFRAILNDLRNVPPAIECTRKREIQRVITTKKHISGRVGNTMEGAEVHLATQTSINKAMQSMLVIPEPGKLAAA</sequence>
<organism evidence="1 2">
    <name type="scientific">Lichtheimia corymbifera JMRC:FSU:9682</name>
    <dbReference type="NCBI Taxonomy" id="1263082"/>
    <lineage>
        <taxon>Eukaryota</taxon>
        <taxon>Fungi</taxon>
        <taxon>Fungi incertae sedis</taxon>
        <taxon>Mucoromycota</taxon>
        <taxon>Mucoromycotina</taxon>
        <taxon>Mucoromycetes</taxon>
        <taxon>Mucorales</taxon>
        <taxon>Lichtheimiaceae</taxon>
        <taxon>Lichtheimia</taxon>
    </lineage>
</organism>
<accession>A0A068RTU2</accession>
<reference evidence="1" key="1">
    <citation type="submission" date="2013-08" db="EMBL/GenBank/DDBJ databases">
        <title>Gene expansion shapes genome architecture in the human pathogen Lichtheimia corymbifera: an evolutionary genomics analysis in the ancient terrestrial Mucorales (Mucoromycotina).</title>
        <authorList>
            <person name="Schwartze V.U."/>
            <person name="Winter S."/>
            <person name="Shelest E."/>
            <person name="Marcet-Houben M."/>
            <person name="Horn F."/>
            <person name="Wehner S."/>
            <person name="Hoffmann K."/>
            <person name="Riege K."/>
            <person name="Sammeth M."/>
            <person name="Nowrousian M."/>
            <person name="Valiante V."/>
            <person name="Linde J."/>
            <person name="Jacobsen I.D."/>
            <person name="Marz M."/>
            <person name="Brakhage A.A."/>
            <person name="Gabaldon T."/>
            <person name="Bocker S."/>
            <person name="Voigt K."/>
        </authorList>
    </citation>
    <scope>NUCLEOTIDE SEQUENCE [LARGE SCALE GENOMIC DNA]</scope>
    <source>
        <strain evidence="1">FSU 9682</strain>
    </source>
</reference>
<evidence type="ECO:0000313" key="2">
    <source>
        <dbReference type="Proteomes" id="UP000027586"/>
    </source>
</evidence>
<keyword evidence="2" id="KW-1185">Reference proteome</keyword>
<evidence type="ECO:0000313" key="1">
    <source>
        <dbReference type="EMBL" id="CDH53449.1"/>
    </source>
</evidence>
<protein>
    <submittedName>
        <fullName evidence="1">Uncharacterized protein</fullName>
    </submittedName>
</protein>